<reference evidence="1 2" key="1">
    <citation type="journal article" date="2021" name="Int. J. Syst. Evol. Microbiol.">
        <title>Reticulibacter mediterranei gen. nov., sp. nov., within the new family Reticulibacteraceae fam. nov., and Ktedonospora formicarum gen. nov., sp. nov., Ktedonobacter robiniae sp. nov., Dictyobacter formicarum sp. nov. and Dictyobacter arantiisoli sp. nov., belonging to the class Ktedonobacteria.</title>
        <authorList>
            <person name="Yabe S."/>
            <person name="Zheng Y."/>
            <person name="Wang C.M."/>
            <person name="Sakai Y."/>
            <person name="Abe K."/>
            <person name="Yokota A."/>
            <person name="Donadio S."/>
            <person name="Cavaletti L."/>
            <person name="Monciardini P."/>
        </authorList>
    </citation>
    <scope>NUCLEOTIDE SEQUENCE [LARGE SCALE GENOMIC DNA]</scope>
    <source>
        <strain evidence="1 2">SOSP1-9</strain>
    </source>
</reference>
<gene>
    <name evidence="1" type="ORF">KSZ_63540</name>
</gene>
<proteinExistence type="predicted"/>
<evidence type="ECO:0000313" key="2">
    <source>
        <dbReference type="Proteomes" id="UP000635565"/>
    </source>
</evidence>
<name>A0ABQ3VR89_9CHLR</name>
<sequence>MKLWGSVALITMLLLSLSIIHLCIQTTQADSPCTQHAQYTGIIDSIDRVHNTVKLYDPQGRVVDPIMGRVSMVVHTSAATHIYIAHSNACQSANLQDLKPGQKLAVWPKEEMVIQIYPLPLSAATIVITS</sequence>
<dbReference type="Proteomes" id="UP000635565">
    <property type="component" value="Unassembled WGS sequence"/>
</dbReference>
<accession>A0ABQ3VR89</accession>
<keyword evidence="2" id="KW-1185">Reference proteome</keyword>
<protein>
    <submittedName>
        <fullName evidence="1">Uncharacterized protein</fullName>
    </submittedName>
</protein>
<dbReference type="RefSeq" id="WP_201365941.1">
    <property type="nucleotide sequence ID" value="NZ_BNJJ01000023.1"/>
</dbReference>
<dbReference type="EMBL" id="BNJJ01000023">
    <property type="protein sequence ID" value="GHO88348.1"/>
    <property type="molecule type" value="Genomic_DNA"/>
</dbReference>
<evidence type="ECO:0000313" key="1">
    <source>
        <dbReference type="EMBL" id="GHO88348.1"/>
    </source>
</evidence>
<comment type="caution">
    <text evidence="1">The sequence shown here is derived from an EMBL/GenBank/DDBJ whole genome shotgun (WGS) entry which is preliminary data.</text>
</comment>
<organism evidence="1 2">
    <name type="scientific">Dictyobacter formicarum</name>
    <dbReference type="NCBI Taxonomy" id="2778368"/>
    <lineage>
        <taxon>Bacteria</taxon>
        <taxon>Bacillati</taxon>
        <taxon>Chloroflexota</taxon>
        <taxon>Ktedonobacteria</taxon>
        <taxon>Ktedonobacterales</taxon>
        <taxon>Dictyobacteraceae</taxon>
        <taxon>Dictyobacter</taxon>
    </lineage>
</organism>